<evidence type="ECO:0000313" key="4">
    <source>
        <dbReference type="Proteomes" id="UP001497744"/>
    </source>
</evidence>
<sequence length="346" mass="37604">MSRQKSTHEIAKAAEVEAVGATAQGSESRVAGEGGSGGAGGLDVNVRSKTEGLEGWIVPGGAVGRGELGKVFERIIGNVCTGHITVELSLAKAICSHKLIKGVAMTTATKTLLRPLRIAFKVELSQSLVDECNGSEEAFKGFFVDIFNSGKYFRQLGTAVIRGVGVWKVSSFQNTIFADLPLIIRITFRPLIPYELLQCVGQPDDGTSRTDICIIHNLGQNFLNVIIFFIWLLSYRSGKLLGQAFNGLLTLLVLLIAVPPTHSQHPVNRLFKVYGRLGKGLLPSRHLKVPTNRLTYHNTTADWNAITSRSSTASPRNSDSQANPQTTTKLPLTMHYGRSDSLMIFK</sequence>
<name>A0AAV4M0V7_BABCB</name>
<feature type="region of interest" description="Disordered" evidence="1">
    <location>
        <begin position="24"/>
        <end position="43"/>
    </location>
</feature>
<keyword evidence="2" id="KW-0472">Membrane</keyword>
<feature type="transmembrane region" description="Helical" evidence="2">
    <location>
        <begin position="240"/>
        <end position="258"/>
    </location>
</feature>
<evidence type="ECO:0000256" key="1">
    <source>
        <dbReference type="SAM" id="MobiDB-lite"/>
    </source>
</evidence>
<dbReference type="GeneID" id="94196487"/>
<feature type="transmembrane region" description="Helical" evidence="2">
    <location>
        <begin position="214"/>
        <end position="233"/>
    </location>
</feature>
<keyword evidence="4" id="KW-1185">Reference proteome</keyword>
<dbReference type="Proteomes" id="UP001497744">
    <property type="component" value="Unassembled WGS sequence"/>
</dbReference>
<keyword evidence="2" id="KW-1133">Transmembrane helix</keyword>
<proteinExistence type="predicted"/>
<dbReference type="AlphaFoldDB" id="A0AAV4M0V7"/>
<accession>A0AAV4M0V7</accession>
<gene>
    <name evidence="3" type="ORF">BcabD6B2_44410</name>
</gene>
<comment type="caution">
    <text evidence="3">The sequence shown here is derived from an EMBL/GenBank/DDBJ whole genome shotgun (WGS) entry which is preliminary data.</text>
</comment>
<evidence type="ECO:0000256" key="2">
    <source>
        <dbReference type="SAM" id="Phobius"/>
    </source>
</evidence>
<protein>
    <submittedName>
        <fullName evidence="3">Transposase</fullName>
    </submittedName>
</protein>
<dbReference type="EMBL" id="BPLF01000004">
    <property type="protein sequence ID" value="GIX65006.1"/>
    <property type="molecule type" value="Genomic_DNA"/>
</dbReference>
<feature type="compositionally biased region" description="Polar residues" evidence="1">
    <location>
        <begin position="307"/>
        <end position="330"/>
    </location>
</feature>
<dbReference type="RefSeq" id="XP_067717075.1">
    <property type="nucleotide sequence ID" value="XM_067860974.1"/>
</dbReference>
<keyword evidence="2" id="KW-0812">Transmembrane</keyword>
<feature type="region of interest" description="Disordered" evidence="1">
    <location>
        <begin position="307"/>
        <end position="332"/>
    </location>
</feature>
<feature type="compositionally biased region" description="Gly residues" evidence="1">
    <location>
        <begin position="32"/>
        <end position="41"/>
    </location>
</feature>
<reference evidence="3 4" key="1">
    <citation type="submission" date="2021-06" db="EMBL/GenBank/DDBJ databases">
        <title>Genome sequence of Babesia caballi.</title>
        <authorList>
            <person name="Yamagishi J."/>
            <person name="Kidaka T."/>
            <person name="Ochi A."/>
        </authorList>
    </citation>
    <scope>NUCLEOTIDE SEQUENCE [LARGE SCALE GENOMIC DNA]</scope>
    <source>
        <strain evidence="3">USDA-D6B2</strain>
    </source>
</reference>
<organism evidence="3 4">
    <name type="scientific">Babesia caballi</name>
    <dbReference type="NCBI Taxonomy" id="5871"/>
    <lineage>
        <taxon>Eukaryota</taxon>
        <taxon>Sar</taxon>
        <taxon>Alveolata</taxon>
        <taxon>Apicomplexa</taxon>
        <taxon>Aconoidasida</taxon>
        <taxon>Piroplasmida</taxon>
        <taxon>Babesiidae</taxon>
        <taxon>Babesia</taxon>
    </lineage>
</organism>
<evidence type="ECO:0000313" key="3">
    <source>
        <dbReference type="EMBL" id="GIX65006.1"/>
    </source>
</evidence>